<dbReference type="GO" id="GO:1905786">
    <property type="term" value="P:positive regulation of anaphase-promoting complex-dependent catabolic process"/>
    <property type="evidence" value="ECO:0007669"/>
    <property type="project" value="TreeGrafter"/>
</dbReference>
<dbReference type="InterPro" id="IPR015943">
    <property type="entry name" value="WD40/YVTN_repeat-like_dom_sf"/>
</dbReference>
<dbReference type="SUPFAM" id="SSF50978">
    <property type="entry name" value="WD40 repeat-like"/>
    <property type="match status" value="1"/>
</dbReference>
<protein>
    <recommendedName>
        <fullName evidence="5">Cell division cycle protein 20 B</fullName>
    </recommendedName>
</protein>
<comment type="caution">
    <text evidence="3">The sequence shown here is derived from an EMBL/GenBank/DDBJ whole genome shotgun (WGS) entry which is preliminary data.</text>
</comment>
<evidence type="ECO:0000256" key="1">
    <source>
        <dbReference type="ARBA" id="ARBA00022574"/>
    </source>
</evidence>
<dbReference type="EMBL" id="JAIQCJ010002244">
    <property type="protein sequence ID" value="KAJ8778465.1"/>
    <property type="molecule type" value="Genomic_DNA"/>
</dbReference>
<dbReference type="GO" id="GO:0031145">
    <property type="term" value="P:anaphase-promoting complex-dependent catabolic process"/>
    <property type="evidence" value="ECO:0007669"/>
    <property type="project" value="TreeGrafter"/>
</dbReference>
<dbReference type="InterPro" id="IPR033010">
    <property type="entry name" value="Cdc20/Fizzy"/>
</dbReference>
<name>A0AB34GIB2_ESCRO</name>
<dbReference type="InterPro" id="IPR036322">
    <property type="entry name" value="WD40_repeat_dom_sf"/>
</dbReference>
<sequence length="333" mass="37342">VFDAVSPTYSNFKSSFAKRLSAEVPVASSPITTRWQQSQTRDVAAHSFGEEHSTTDLPETVLKITPEKETLIPGEVIKMPQAGFEILKKRCIPEKTFVLQKYLMSRLVNCFSLFLPLNKKSLGAGGRGGLKQNQKKLNVFLAGSYKEPLKTPNKGSFETNNSALHFCKASHALDRGKRKTVASKGQVGKERKLKISHLEKLRQLSPKCENCSFLVGCSDGVRDEYFHIQRFSDINYSILQPEVKIHLTALRNDYYLNILDWNFQNLVAIALGSSVYIWNGDNHNRIENIDLSVTCNYISSVSWTKEGSCLAVGTSEGEVQVLDTFFFLIMCSV</sequence>
<feature type="non-terminal residue" evidence="3">
    <location>
        <position position="1"/>
    </location>
</feature>
<keyword evidence="1" id="KW-0853">WD repeat</keyword>
<dbReference type="PANTHER" id="PTHR19918:SF4">
    <property type="entry name" value="CELL DIVISION CYCLE PROTEIN 20 HOMOLOG B"/>
    <property type="match status" value="1"/>
</dbReference>
<accession>A0AB34GIB2</accession>
<dbReference type="Proteomes" id="UP001159641">
    <property type="component" value="Unassembled WGS sequence"/>
</dbReference>
<dbReference type="GO" id="GO:0005680">
    <property type="term" value="C:anaphase-promoting complex"/>
    <property type="evidence" value="ECO:0007669"/>
    <property type="project" value="TreeGrafter"/>
</dbReference>
<proteinExistence type="predicted"/>
<evidence type="ECO:0000313" key="4">
    <source>
        <dbReference type="Proteomes" id="UP001159641"/>
    </source>
</evidence>
<organism evidence="3 4">
    <name type="scientific">Eschrichtius robustus</name>
    <name type="common">California gray whale</name>
    <name type="synonym">Eschrichtius gibbosus</name>
    <dbReference type="NCBI Taxonomy" id="9764"/>
    <lineage>
        <taxon>Eukaryota</taxon>
        <taxon>Metazoa</taxon>
        <taxon>Chordata</taxon>
        <taxon>Craniata</taxon>
        <taxon>Vertebrata</taxon>
        <taxon>Euteleostomi</taxon>
        <taxon>Mammalia</taxon>
        <taxon>Eutheria</taxon>
        <taxon>Laurasiatheria</taxon>
        <taxon>Artiodactyla</taxon>
        <taxon>Whippomorpha</taxon>
        <taxon>Cetacea</taxon>
        <taxon>Mysticeti</taxon>
        <taxon>Eschrichtiidae</taxon>
        <taxon>Eschrichtius</taxon>
    </lineage>
</organism>
<evidence type="ECO:0008006" key="5">
    <source>
        <dbReference type="Google" id="ProtNLM"/>
    </source>
</evidence>
<keyword evidence="2" id="KW-0677">Repeat</keyword>
<keyword evidence="4" id="KW-1185">Reference proteome</keyword>
<evidence type="ECO:0000313" key="3">
    <source>
        <dbReference type="EMBL" id="KAJ8778465.1"/>
    </source>
</evidence>
<dbReference type="GO" id="GO:0010997">
    <property type="term" value="F:anaphase-promoting complex binding"/>
    <property type="evidence" value="ECO:0007669"/>
    <property type="project" value="InterPro"/>
</dbReference>
<dbReference type="PANTHER" id="PTHR19918">
    <property type="entry name" value="CELL DIVISION CYCLE 20 CDC20 FIZZY -RELATED"/>
    <property type="match status" value="1"/>
</dbReference>
<reference evidence="3 4" key="1">
    <citation type="submission" date="2022-11" db="EMBL/GenBank/DDBJ databases">
        <title>Whole genome sequence of Eschrichtius robustus ER-17-0199.</title>
        <authorList>
            <person name="Bruniche-Olsen A."/>
            <person name="Black A.N."/>
            <person name="Fields C.J."/>
            <person name="Walden K."/>
            <person name="Dewoody J.A."/>
        </authorList>
    </citation>
    <scope>NUCLEOTIDE SEQUENCE [LARGE SCALE GENOMIC DNA]</scope>
    <source>
        <strain evidence="3">ER-17-0199</strain>
        <tissue evidence="3">Blubber</tissue>
    </source>
</reference>
<evidence type="ECO:0000256" key="2">
    <source>
        <dbReference type="ARBA" id="ARBA00022737"/>
    </source>
</evidence>
<dbReference type="AlphaFoldDB" id="A0AB34GIB2"/>
<dbReference type="Gene3D" id="2.130.10.10">
    <property type="entry name" value="YVTN repeat-like/Quinoprotein amine dehydrogenase"/>
    <property type="match status" value="1"/>
</dbReference>
<dbReference type="GO" id="GO:1990757">
    <property type="term" value="F:ubiquitin ligase activator activity"/>
    <property type="evidence" value="ECO:0007669"/>
    <property type="project" value="TreeGrafter"/>
</dbReference>
<gene>
    <name evidence="3" type="ORF">J1605_013652</name>
</gene>